<evidence type="ECO:0000313" key="1">
    <source>
        <dbReference type="EMBL" id="PIK37017.1"/>
    </source>
</evidence>
<organism evidence="1 2">
    <name type="scientific">Stichopus japonicus</name>
    <name type="common">Sea cucumber</name>
    <dbReference type="NCBI Taxonomy" id="307972"/>
    <lineage>
        <taxon>Eukaryota</taxon>
        <taxon>Metazoa</taxon>
        <taxon>Echinodermata</taxon>
        <taxon>Eleutherozoa</taxon>
        <taxon>Echinozoa</taxon>
        <taxon>Holothuroidea</taxon>
        <taxon>Aspidochirotacea</taxon>
        <taxon>Aspidochirotida</taxon>
        <taxon>Stichopodidae</taxon>
        <taxon>Apostichopus</taxon>
    </lineage>
</organism>
<dbReference type="Proteomes" id="UP000230750">
    <property type="component" value="Unassembled WGS sequence"/>
</dbReference>
<keyword evidence="2" id="KW-1185">Reference proteome</keyword>
<sequence>MRCVVHTSVGSDVFNENFHKKFVRNIQEWFNVDHEVTVWIRTDLRLFRDCSSSPCGYLEVFGFEKLEEEAYTRKLHKQISQFISKETSVPEESIFKEYPPVHSESVESWEFNPCPVVSQLG</sequence>
<name>A0A2G8JMQ3_STIJA</name>
<dbReference type="Gene3D" id="3.30.429.10">
    <property type="entry name" value="Macrophage Migration Inhibitory Factor"/>
    <property type="match status" value="1"/>
</dbReference>
<dbReference type="InterPro" id="IPR014347">
    <property type="entry name" value="Tautomerase/MIF_sf"/>
</dbReference>
<reference evidence="1 2" key="1">
    <citation type="journal article" date="2017" name="PLoS Biol.">
        <title>The sea cucumber genome provides insights into morphological evolution and visceral regeneration.</title>
        <authorList>
            <person name="Zhang X."/>
            <person name="Sun L."/>
            <person name="Yuan J."/>
            <person name="Sun Y."/>
            <person name="Gao Y."/>
            <person name="Zhang L."/>
            <person name="Li S."/>
            <person name="Dai H."/>
            <person name="Hamel J.F."/>
            <person name="Liu C."/>
            <person name="Yu Y."/>
            <person name="Liu S."/>
            <person name="Lin W."/>
            <person name="Guo K."/>
            <person name="Jin S."/>
            <person name="Xu P."/>
            <person name="Storey K.B."/>
            <person name="Huan P."/>
            <person name="Zhang T."/>
            <person name="Zhou Y."/>
            <person name="Zhang J."/>
            <person name="Lin C."/>
            <person name="Li X."/>
            <person name="Xing L."/>
            <person name="Huo D."/>
            <person name="Sun M."/>
            <person name="Wang L."/>
            <person name="Mercier A."/>
            <person name="Li F."/>
            <person name="Yang H."/>
            <person name="Xiang J."/>
        </authorList>
    </citation>
    <scope>NUCLEOTIDE SEQUENCE [LARGE SCALE GENOMIC DNA]</scope>
    <source>
        <strain evidence="1">Shaxun</strain>
        <tissue evidence="1">Muscle</tissue>
    </source>
</reference>
<dbReference type="SUPFAM" id="SSF55331">
    <property type="entry name" value="Tautomerase/MIF"/>
    <property type="match status" value="1"/>
</dbReference>
<protein>
    <submittedName>
        <fullName evidence="1">Uncharacterized protein</fullName>
    </submittedName>
</protein>
<accession>A0A2G8JMQ3</accession>
<gene>
    <name evidence="1" type="ORF">BSL78_26148</name>
</gene>
<proteinExistence type="predicted"/>
<dbReference type="AlphaFoldDB" id="A0A2G8JMQ3"/>
<evidence type="ECO:0000313" key="2">
    <source>
        <dbReference type="Proteomes" id="UP000230750"/>
    </source>
</evidence>
<comment type="caution">
    <text evidence="1">The sequence shown here is derived from an EMBL/GenBank/DDBJ whole genome shotgun (WGS) entry which is preliminary data.</text>
</comment>
<dbReference type="EMBL" id="MRZV01001574">
    <property type="protein sequence ID" value="PIK37017.1"/>
    <property type="molecule type" value="Genomic_DNA"/>
</dbReference>